<dbReference type="AlphaFoldDB" id="A0A2P2NFE4"/>
<evidence type="ECO:0000313" key="1">
    <source>
        <dbReference type="EMBL" id="MBX41173.1"/>
    </source>
</evidence>
<proteinExistence type="predicted"/>
<organism evidence="1">
    <name type="scientific">Rhizophora mucronata</name>
    <name type="common">Asiatic mangrove</name>
    <dbReference type="NCBI Taxonomy" id="61149"/>
    <lineage>
        <taxon>Eukaryota</taxon>
        <taxon>Viridiplantae</taxon>
        <taxon>Streptophyta</taxon>
        <taxon>Embryophyta</taxon>
        <taxon>Tracheophyta</taxon>
        <taxon>Spermatophyta</taxon>
        <taxon>Magnoliopsida</taxon>
        <taxon>eudicotyledons</taxon>
        <taxon>Gunneridae</taxon>
        <taxon>Pentapetalae</taxon>
        <taxon>rosids</taxon>
        <taxon>fabids</taxon>
        <taxon>Malpighiales</taxon>
        <taxon>Rhizophoraceae</taxon>
        <taxon>Rhizophora</taxon>
    </lineage>
</organism>
<dbReference type="EMBL" id="GGEC01060689">
    <property type="protein sequence ID" value="MBX41173.1"/>
    <property type="molecule type" value="Transcribed_RNA"/>
</dbReference>
<reference evidence="1" key="1">
    <citation type="submission" date="2018-02" db="EMBL/GenBank/DDBJ databases">
        <title>Rhizophora mucronata_Transcriptome.</title>
        <authorList>
            <person name="Meera S.P."/>
            <person name="Sreeshan A."/>
            <person name="Augustine A."/>
        </authorList>
    </citation>
    <scope>NUCLEOTIDE SEQUENCE</scope>
    <source>
        <tissue evidence="1">Leaf</tissue>
    </source>
</reference>
<accession>A0A2P2NFE4</accession>
<protein>
    <submittedName>
        <fullName evidence="1">Uncharacterized protein</fullName>
    </submittedName>
</protein>
<name>A0A2P2NFE4_RHIMU</name>
<sequence length="36" mass="4031">MSKFNRVTHLEANVSFSCFQTLLGPKILKGKDHLGI</sequence>